<accession>A0A318D1A3</accession>
<keyword evidence="1" id="KW-0472">Membrane</keyword>
<dbReference type="OrthoDB" id="9256269at2"/>
<proteinExistence type="predicted"/>
<evidence type="ECO:0000313" key="2">
    <source>
        <dbReference type="EMBL" id="PXF62563.1"/>
    </source>
</evidence>
<reference evidence="2 3" key="1">
    <citation type="submission" date="2018-05" db="EMBL/GenBank/DDBJ databases">
        <title>Kangiella spongicola genome sequence.</title>
        <authorList>
            <person name="Maclea K.S."/>
            <person name="Goen A.E."/>
            <person name="Kelley C."/>
            <person name="Underriner A."/>
            <person name="Silverwood T."/>
            <person name="Trachtenberg A.M."/>
        </authorList>
    </citation>
    <scope>NUCLEOTIDE SEQUENCE [LARGE SCALE GENOMIC DNA]</scope>
    <source>
        <strain evidence="2 3">ATCC BAA-2076</strain>
    </source>
</reference>
<keyword evidence="1" id="KW-0812">Transmembrane</keyword>
<feature type="transmembrane region" description="Helical" evidence="1">
    <location>
        <begin position="9"/>
        <end position="30"/>
    </location>
</feature>
<dbReference type="RefSeq" id="WP_110201472.1">
    <property type="nucleotide sequence ID" value="NZ_QICH01000003.1"/>
</dbReference>
<protein>
    <submittedName>
        <fullName evidence="2">Uncharacterized protein</fullName>
    </submittedName>
</protein>
<name>A0A318D1A3_9GAMM</name>
<keyword evidence="3" id="KW-1185">Reference proteome</keyword>
<dbReference type="Proteomes" id="UP000247689">
    <property type="component" value="Unassembled WGS sequence"/>
</dbReference>
<evidence type="ECO:0000313" key="3">
    <source>
        <dbReference type="Proteomes" id="UP000247689"/>
    </source>
</evidence>
<feature type="transmembrane region" description="Helical" evidence="1">
    <location>
        <begin position="42"/>
        <end position="61"/>
    </location>
</feature>
<sequence>MSTTKDQNALFNLFNLVVILLGAICLFVAQTKMLEGYPTIKIFLNNAGTSGFVAVLLIYTVEKFSRQKQQNAANKLAEELNRDVVQAVYKRHIPKSVMTEVEKCLLQSNISRENYEVIYTIKEMKIGNAFGELDENIITEIAKKYYLCEIILKYSLKNISTTKQKHTVEFNLESPIDPEYKALVKIRKMKIGENQLTEDEIAESSNTEGDDQVSFSREVVLDPGETIVVQGEGSLIKQHLDSELWVCMQPTEGMRLTVSNNIEGLNVYAKANHFQELESVCNDNSTLIWMLPYGIFPYQSVTLWWECDSN</sequence>
<gene>
    <name evidence="2" type="ORF">DL796_09485</name>
</gene>
<dbReference type="AlphaFoldDB" id="A0A318D1A3"/>
<organism evidence="2 3">
    <name type="scientific">Kangiella spongicola</name>
    <dbReference type="NCBI Taxonomy" id="796379"/>
    <lineage>
        <taxon>Bacteria</taxon>
        <taxon>Pseudomonadati</taxon>
        <taxon>Pseudomonadota</taxon>
        <taxon>Gammaproteobacteria</taxon>
        <taxon>Kangiellales</taxon>
        <taxon>Kangiellaceae</taxon>
        <taxon>Kangiella</taxon>
    </lineage>
</organism>
<comment type="caution">
    <text evidence="2">The sequence shown here is derived from an EMBL/GenBank/DDBJ whole genome shotgun (WGS) entry which is preliminary data.</text>
</comment>
<evidence type="ECO:0000256" key="1">
    <source>
        <dbReference type="SAM" id="Phobius"/>
    </source>
</evidence>
<keyword evidence="1" id="KW-1133">Transmembrane helix</keyword>
<dbReference type="EMBL" id="QICH01000003">
    <property type="protein sequence ID" value="PXF62563.1"/>
    <property type="molecule type" value="Genomic_DNA"/>
</dbReference>